<feature type="non-terminal residue" evidence="1">
    <location>
        <position position="95"/>
    </location>
</feature>
<proteinExistence type="predicted"/>
<sequence>MSAKELTAADVAFVLTIEPEDIPVRGNAMASGDEEVDRRVEDGIIERLDQGDLWAWCSVKVTATLLDDTDLEGADYLGGCSYRDEEDFCQDGGYY</sequence>
<dbReference type="AlphaFoldDB" id="X1BS26"/>
<dbReference type="EMBL" id="BART01018182">
    <property type="protein sequence ID" value="GAG86978.1"/>
    <property type="molecule type" value="Genomic_DNA"/>
</dbReference>
<name>X1BS26_9ZZZZ</name>
<organism evidence="1">
    <name type="scientific">marine sediment metagenome</name>
    <dbReference type="NCBI Taxonomy" id="412755"/>
    <lineage>
        <taxon>unclassified sequences</taxon>
        <taxon>metagenomes</taxon>
        <taxon>ecological metagenomes</taxon>
    </lineage>
</organism>
<evidence type="ECO:0000313" key="1">
    <source>
        <dbReference type="EMBL" id="GAG86978.1"/>
    </source>
</evidence>
<gene>
    <name evidence="1" type="ORF">S01H4_34374</name>
</gene>
<protein>
    <submittedName>
        <fullName evidence="1">Uncharacterized protein</fullName>
    </submittedName>
</protein>
<comment type="caution">
    <text evidence="1">The sequence shown here is derived from an EMBL/GenBank/DDBJ whole genome shotgun (WGS) entry which is preliminary data.</text>
</comment>
<accession>X1BS26</accession>
<reference evidence="1" key="1">
    <citation type="journal article" date="2014" name="Front. Microbiol.">
        <title>High frequency of phylogenetically diverse reductive dehalogenase-homologous genes in deep subseafloor sedimentary metagenomes.</title>
        <authorList>
            <person name="Kawai M."/>
            <person name="Futagami T."/>
            <person name="Toyoda A."/>
            <person name="Takaki Y."/>
            <person name="Nishi S."/>
            <person name="Hori S."/>
            <person name="Arai W."/>
            <person name="Tsubouchi T."/>
            <person name="Morono Y."/>
            <person name="Uchiyama I."/>
            <person name="Ito T."/>
            <person name="Fujiyama A."/>
            <person name="Inagaki F."/>
            <person name="Takami H."/>
        </authorList>
    </citation>
    <scope>NUCLEOTIDE SEQUENCE</scope>
    <source>
        <strain evidence="1">Expedition CK06-06</strain>
    </source>
</reference>